<dbReference type="Proteomes" id="UP000738349">
    <property type="component" value="Unassembled WGS sequence"/>
</dbReference>
<dbReference type="AlphaFoldDB" id="A0A9P9J7E2"/>
<organism evidence="2 3">
    <name type="scientific">Dactylonectria macrodidyma</name>
    <dbReference type="NCBI Taxonomy" id="307937"/>
    <lineage>
        <taxon>Eukaryota</taxon>
        <taxon>Fungi</taxon>
        <taxon>Dikarya</taxon>
        <taxon>Ascomycota</taxon>
        <taxon>Pezizomycotina</taxon>
        <taxon>Sordariomycetes</taxon>
        <taxon>Hypocreomycetidae</taxon>
        <taxon>Hypocreales</taxon>
        <taxon>Nectriaceae</taxon>
        <taxon>Dactylonectria</taxon>
    </lineage>
</organism>
<proteinExistence type="predicted"/>
<sequence>MKPPGWKAWLVSTSLWTFALEQVSALDSLRGDRYQIPQFILDTQHSWIRENLRVLQGIDAKHALCHLDSPLRGPLQPIPNDVFKNITVTDKERGYYNSPPDWSHAIEILEDILQCPVARQSCESLQVDFYQRKWRPGLTGELGTPPKHLTHLVANVLKSMRNLQRLEWIRPSDGQEVKMVFEETFVEANVQLPTIRSLSLGPNVHFLVRFCPGLQSLTTSGGRAWSFVPVEMKENFVRSAARAPNLKEFGMHVSWSKDLLKLMLENVPQVETLHIGGDIENIEHMVRNSGDKLRTLALILARFRNISKIWLPDSASLDLGFDGGPMCGNSYFGRWGRKYSREVTREDMWATQTAAKIILLGSPNLKSITIGIWTTTRIIHGKAEWPWTGRIKEYLLERHPRYRRGEHLEEDDDVGEDPDDPIFRRGDMNDAALRDDWDPRVCWKQGVAQIFAKSLRA</sequence>
<evidence type="ECO:0000256" key="1">
    <source>
        <dbReference type="SAM" id="SignalP"/>
    </source>
</evidence>
<dbReference type="EMBL" id="JAGMUV010000007">
    <property type="protein sequence ID" value="KAH7148232.1"/>
    <property type="molecule type" value="Genomic_DNA"/>
</dbReference>
<evidence type="ECO:0000313" key="3">
    <source>
        <dbReference type="Proteomes" id="UP000738349"/>
    </source>
</evidence>
<accession>A0A9P9J7E2</accession>
<keyword evidence="3" id="KW-1185">Reference proteome</keyword>
<name>A0A9P9J7E2_9HYPO</name>
<feature type="chain" id="PRO_5040176656" evidence="1">
    <location>
        <begin position="26"/>
        <end position="457"/>
    </location>
</feature>
<evidence type="ECO:0000313" key="2">
    <source>
        <dbReference type="EMBL" id="KAH7148232.1"/>
    </source>
</evidence>
<keyword evidence="1" id="KW-0732">Signal</keyword>
<comment type="caution">
    <text evidence="2">The sequence shown here is derived from an EMBL/GenBank/DDBJ whole genome shotgun (WGS) entry which is preliminary data.</text>
</comment>
<gene>
    <name evidence="2" type="ORF">EDB81DRAFT_791784</name>
</gene>
<reference evidence="2" key="1">
    <citation type="journal article" date="2021" name="Nat. Commun.">
        <title>Genetic determinants of endophytism in the Arabidopsis root mycobiome.</title>
        <authorList>
            <person name="Mesny F."/>
            <person name="Miyauchi S."/>
            <person name="Thiergart T."/>
            <person name="Pickel B."/>
            <person name="Atanasova L."/>
            <person name="Karlsson M."/>
            <person name="Huettel B."/>
            <person name="Barry K.W."/>
            <person name="Haridas S."/>
            <person name="Chen C."/>
            <person name="Bauer D."/>
            <person name="Andreopoulos W."/>
            <person name="Pangilinan J."/>
            <person name="LaButti K."/>
            <person name="Riley R."/>
            <person name="Lipzen A."/>
            <person name="Clum A."/>
            <person name="Drula E."/>
            <person name="Henrissat B."/>
            <person name="Kohler A."/>
            <person name="Grigoriev I.V."/>
            <person name="Martin F.M."/>
            <person name="Hacquard S."/>
        </authorList>
    </citation>
    <scope>NUCLEOTIDE SEQUENCE</scope>
    <source>
        <strain evidence="2">MPI-CAGE-AT-0147</strain>
    </source>
</reference>
<feature type="signal peptide" evidence="1">
    <location>
        <begin position="1"/>
        <end position="25"/>
    </location>
</feature>
<protein>
    <submittedName>
        <fullName evidence="2">Uncharacterized protein</fullName>
    </submittedName>
</protein>
<dbReference type="OrthoDB" id="3636801at2759"/>